<evidence type="ECO:0000313" key="3">
    <source>
        <dbReference type="Proteomes" id="UP000294309"/>
    </source>
</evidence>
<keyword evidence="1" id="KW-0472">Membrane</keyword>
<feature type="transmembrane region" description="Helical" evidence="1">
    <location>
        <begin position="494"/>
        <end position="516"/>
    </location>
</feature>
<dbReference type="KEGG" id="sgq:SGLAD_v1c05470"/>
<proteinExistence type="predicted"/>
<dbReference type="OrthoDB" id="397686at2"/>
<dbReference type="AlphaFoldDB" id="A0A4P7AJB0"/>
<dbReference type="EMBL" id="CP038013">
    <property type="protein sequence ID" value="QBQ07746.1"/>
    <property type="molecule type" value="Genomic_DNA"/>
</dbReference>
<name>A0A4P7AJB0_9MOLU</name>
<reference evidence="2 3" key="1">
    <citation type="submission" date="2019-03" db="EMBL/GenBank/DDBJ databases">
        <title>Complete genome sequence of Spiroplasma gladiatoris TG-1 (DSM 22552).</title>
        <authorList>
            <person name="Lin Y.-C."/>
            <person name="Chou L."/>
            <person name="Kuo C.-H."/>
        </authorList>
    </citation>
    <scope>NUCLEOTIDE SEQUENCE [LARGE SCALE GENOMIC DNA]</scope>
    <source>
        <strain evidence="2 3">TG-1</strain>
    </source>
</reference>
<dbReference type="Proteomes" id="UP000294309">
    <property type="component" value="Chromosome"/>
</dbReference>
<organism evidence="2 3">
    <name type="scientific">Spiroplasma gladiatoris</name>
    <dbReference type="NCBI Taxonomy" id="2143"/>
    <lineage>
        <taxon>Bacteria</taxon>
        <taxon>Bacillati</taxon>
        <taxon>Mycoplasmatota</taxon>
        <taxon>Mollicutes</taxon>
        <taxon>Entomoplasmatales</taxon>
        <taxon>Spiroplasmataceae</taxon>
        <taxon>Spiroplasma</taxon>
    </lineage>
</organism>
<keyword evidence="1" id="KW-0812">Transmembrane</keyword>
<accession>A0A4P7AJB0</accession>
<sequence>MSFLIKLFITFGFFLSNSLSLSNKNIYEINNVNTNDNYKFNEFLTNDKIISKNDSNTQITSKLMFYGRVLKYFYTKNVVGINENIYTNLTKHLTYNQSIVYNQNNNFIDKKAELSFYKALFLQNLIGSTINLSEYGSKNDREFFAEAFAKWLLTPDEYKNKSWELTNYFFINFLPNLINSGQTNLNNLNIKLDNLFLKNQSIPKYNLNAKINNQNKLNLNYQDENIGWLSKINNNSYTEGCISNFLEQSSMLVFDNNKINIFEFYKNNLSNWMNDTYTKASEISIKSFYEFSTNHYQNFFELNQNLITASKNKNNFSQVNFENIFDLIDKNYTNVFNAYNWKKQYTLELKQAVLMIYNYLFSLIYNSKWVENILSSFIISSDSKLKNSSKSVLGYTGTELYIDDQKFSIKSSYIVLKLNSFIEIKESNNYQTQWFSSPSWYSVLIHEYGHALDGFGGRINEFREMNDAINKKYDYYYEGNKIGYDFDYNNFLNIFLWFFFYSLTLVLIVVVTGLNIKYNLLKKKLNLIQK</sequence>
<evidence type="ECO:0000256" key="1">
    <source>
        <dbReference type="SAM" id="Phobius"/>
    </source>
</evidence>
<keyword evidence="3" id="KW-1185">Reference proteome</keyword>
<protein>
    <submittedName>
        <fullName evidence="2">Uncharacterized protein</fullName>
    </submittedName>
</protein>
<keyword evidence="1" id="KW-1133">Transmembrane helix</keyword>
<dbReference type="RefSeq" id="WP_134297535.1">
    <property type="nucleotide sequence ID" value="NZ_CP038013.1"/>
</dbReference>
<gene>
    <name evidence="2" type="ORF">SGLAD_v1c05470</name>
</gene>
<evidence type="ECO:0000313" key="2">
    <source>
        <dbReference type="EMBL" id="QBQ07746.1"/>
    </source>
</evidence>